<evidence type="ECO:0000313" key="3">
    <source>
        <dbReference type="Proteomes" id="UP000010846"/>
    </source>
</evidence>
<evidence type="ECO:0000256" key="1">
    <source>
        <dbReference type="SAM" id="MobiDB-lite"/>
    </source>
</evidence>
<accession>L0I872</accession>
<dbReference type="HOGENOM" id="CLU_2949210_0_0_2"/>
<sequence>MGIRPLIRGELGRLDPLFQALGGFGAVGHPANGGITGDLDPNAQAADSQCGSERSERDR</sequence>
<dbReference type="STRING" id="797302.Halru_0238"/>
<proteinExistence type="predicted"/>
<protein>
    <submittedName>
        <fullName evidence="2">Uncharacterized protein</fullName>
    </submittedName>
</protein>
<name>L0I872_HALRX</name>
<dbReference type="KEGG" id="hru:Halru_0238"/>
<gene>
    <name evidence="2" type="ordered locus">Halru_0238</name>
</gene>
<keyword evidence="3" id="KW-1185">Reference proteome</keyword>
<reference evidence="2" key="1">
    <citation type="submission" date="2011-09" db="EMBL/GenBank/DDBJ databases">
        <title>Complete sequence of Halovivax ruber XH-70.</title>
        <authorList>
            <consortium name="US DOE Joint Genome Institute"/>
            <person name="Lucas S."/>
            <person name="Han J."/>
            <person name="Lapidus A."/>
            <person name="Cheng J.-F."/>
            <person name="Goodwin L."/>
            <person name="Pitluck S."/>
            <person name="Peters L."/>
            <person name="Mikhailova N."/>
            <person name="Davenport K."/>
            <person name="Detter J.C."/>
            <person name="Han C."/>
            <person name="Tapia R."/>
            <person name="Land M."/>
            <person name="Hauser L."/>
            <person name="Kyrpides N."/>
            <person name="Ivanova N."/>
            <person name="Pagani I."/>
            <person name="Sproer C."/>
            <person name="Anderson I."/>
            <person name="Woyke T."/>
        </authorList>
    </citation>
    <scope>NUCLEOTIDE SEQUENCE</scope>
    <source>
        <strain evidence="2">XH-70</strain>
    </source>
</reference>
<dbReference type="EMBL" id="CP003050">
    <property type="protein sequence ID" value="AGB14884.1"/>
    <property type="molecule type" value="Genomic_DNA"/>
</dbReference>
<feature type="region of interest" description="Disordered" evidence="1">
    <location>
        <begin position="30"/>
        <end position="59"/>
    </location>
</feature>
<dbReference type="Proteomes" id="UP000010846">
    <property type="component" value="Chromosome"/>
</dbReference>
<organism evidence="2 3">
    <name type="scientific">Halovivax ruber (strain DSM 18193 / JCM 13892 / XH-70)</name>
    <dbReference type="NCBI Taxonomy" id="797302"/>
    <lineage>
        <taxon>Archaea</taxon>
        <taxon>Methanobacteriati</taxon>
        <taxon>Methanobacteriota</taxon>
        <taxon>Stenosarchaea group</taxon>
        <taxon>Halobacteria</taxon>
        <taxon>Halobacteriales</taxon>
        <taxon>Natrialbaceae</taxon>
        <taxon>Halovivax</taxon>
    </lineage>
</organism>
<evidence type="ECO:0000313" key="2">
    <source>
        <dbReference type="EMBL" id="AGB14884.1"/>
    </source>
</evidence>
<dbReference type="AlphaFoldDB" id="L0I872"/>